<reference evidence="2" key="2">
    <citation type="submission" date="2020-06" db="EMBL/GenBank/DDBJ databases">
        <title>Helianthus annuus Genome sequencing and assembly Release 2.</title>
        <authorList>
            <person name="Gouzy J."/>
            <person name="Langlade N."/>
            <person name="Munos S."/>
        </authorList>
    </citation>
    <scope>NUCLEOTIDE SEQUENCE</scope>
    <source>
        <tissue evidence="2">Leaves</tissue>
    </source>
</reference>
<evidence type="ECO:0000256" key="1">
    <source>
        <dbReference type="SAM" id="Phobius"/>
    </source>
</evidence>
<keyword evidence="1" id="KW-0472">Membrane</keyword>
<keyword evidence="1" id="KW-1133">Transmembrane helix</keyword>
<dbReference type="Gramene" id="mRNA:HanXRQr2_Chr10g0434321">
    <property type="protein sequence ID" value="CDS:HanXRQr2_Chr10g0434321.1"/>
    <property type="gene ID" value="HanXRQr2_Chr10g0434321"/>
</dbReference>
<sequence>MAKMGTRSSPGTSPEKDNILMSQNLLMNPSSKICKFTDLENENLTPYFPLETIFRPFDPSARSDAISMMWFCFAALSFILGYSYPFLDLTQRFFTLTGISYSQTMPMLWKALFTIEEILKIEDLKFCLSELSYLYSLVTHGSSRFMFKAKPYQPLPILKTTQNDSTWKNQFFFVRKDLIPNGDCLPKTWILKGRIQDP</sequence>
<dbReference type="Proteomes" id="UP000215914">
    <property type="component" value="Unassembled WGS sequence"/>
</dbReference>
<keyword evidence="1" id="KW-0812">Transmembrane</keyword>
<organism evidence="2 3">
    <name type="scientific">Helianthus annuus</name>
    <name type="common">Common sunflower</name>
    <dbReference type="NCBI Taxonomy" id="4232"/>
    <lineage>
        <taxon>Eukaryota</taxon>
        <taxon>Viridiplantae</taxon>
        <taxon>Streptophyta</taxon>
        <taxon>Embryophyta</taxon>
        <taxon>Tracheophyta</taxon>
        <taxon>Spermatophyta</taxon>
        <taxon>Magnoliopsida</taxon>
        <taxon>eudicotyledons</taxon>
        <taxon>Gunneridae</taxon>
        <taxon>Pentapetalae</taxon>
        <taxon>asterids</taxon>
        <taxon>campanulids</taxon>
        <taxon>Asterales</taxon>
        <taxon>Asteraceae</taxon>
        <taxon>Asteroideae</taxon>
        <taxon>Heliantheae alliance</taxon>
        <taxon>Heliantheae</taxon>
        <taxon>Helianthus</taxon>
    </lineage>
</organism>
<gene>
    <name evidence="2" type="ORF">HanXRQr2_Chr10g0434321</name>
</gene>
<keyword evidence="3" id="KW-1185">Reference proteome</keyword>
<feature type="transmembrane region" description="Helical" evidence="1">
    <location>
        <begin position="65"/>
        <end position="84"/>
    </location>
</feature>
<protein>
    <submittedName>
        <fullName evidence="2">Uncharacterized protein</fullName>
    </submittedName>
</protein>
<name>A0A9K3HWR5_HELAN</name>
<reference evidence="2" key="1">
    <citation type="journal article" date="2017" name="Nature">
        <title>The sunflower genome provides insights into oil metabolism, flowering and Asterid evolution.</title>
        <authorList>
            <person name="Badouin H."/>
            <person name="Gouzy J."/>
            <person name="Grassa C.J."/>
            <person name="Murat F."/>
            <person name="Staton S.E."/>
            <person name="Cottret L."/>
            <person name="Lelandais-Briere C."/>
            <person name="Owens G.L."/>
            <person name="Carrere S."/>
            <person name="Mayjonade B."/>
            <person name="Legrand L."/>
            <person name="Gill N."/>
            <person name="Kane N.C."/>
            <person name="Bowers J.E."/>
            <person name="Hubner S."/>
            <person name="Bellec A."/>
            <person name="Berard A."/>
            <person name="Berges H."/>
            <person name="Blanchet N."/>
            <person name="Boniface M.C."/>
            <person name="Brunel D."/>
            <person name="Catrice O."/>
            <person name="Chaidir N."/>
            <person name="Claudel C."/>
            <person name="Donnadieu C."/>
            <person name="Faraut T."/>
            <person name="Fievet G."/>
            <person name="Helmstetter N."/>
            <person name="King M."/>
            <person name="Knapp S.J."/>
            <person name="Lai Z."/>
            <person name="Le Paslier M.C."/>
            <person name="Lippi Y."/>
            <person name="Lorenzon L."/>
            <person name="Mandel J.R."/>
            <person name="Marage G."/>
            <person name="Marchand G."/>
            <person name="Marquand E."/>
            <person name="Bret-Mestries E."/>
            <person name="Morien E."/>
            <person name="Nambeesan S."/>
            <person name="Nguyen T."/>
            <person name="Pegot-Espagnet P."/>
            <person name="Pouilly N."/>
            <person name="Raftis F."/>
            <person name="Sallet E."/>
            <person name="Schiex T."/>
            <person name="Thomas J."/>
            <person name="Vandecasteele C."/>
            <person name="Vares D."/>
            <person name="Vear F."/>
            <person name="Vautrin S."/>
            <person name="Crespi M."/>
            <person name="Mangin B."/>
            <person name="Burke J.M."/>
            <person name="Salse J."/>
            <person name="Munos S."/>
            <person name="Vincourt P."/>
            <person name="Rieseberg L.H."/>
            <person name="Langlade N.B."/>
        </authorList>
    </citation>
    <scope>NUCLEOTIDE SEQUENCE</scope>
    <source>
        <tissue evidence="2">Leaves</tissue>
    </source>
</reference>
<dbReference type="AlphaFoldDB" id="A0A9K3HWR5"/>
<evidence type="ECO:0000313" key="2">
    <source>
        <dbReference type="EMBL" id="KAF5785907.1"/>
    </source>
</evidence>
<proteinExistence type="predicted"/>
<evidence type="ECO:0000313" key="3">
    <source>
        <dbReference type="Proteomes" id="UP000215914"/>
    </source>
</evidence>
<accession>A0A9K3HWR5</accession>
<dbReference type="EMBL" id="MNCJ02000325">
    <property type="protein sequence ID" value="KAF5785907.1"/>
    <property type="molecule type" value="Genomic_DNA"/>
</dbReference>
<comment type="caution">
    <text evidence="2">The sequence shown here is derived from an EMBL/GenBank/DDBJ whole genome shotgun (WGS) entry which is preliminary data.</text>
</comment>